<dbReference type="Pfam" id="PF11854">
    <property type="entry name" value="MtrB_PioB"/>
    <property type="match status" value="1"/>
</dbReference>
<dbReference type="EMBL" id="CP050313">
    <property type="protein sequence ID" value="QIR14123.1"/>
    <property type="molecule type" value="Genomic_DNA"/>
</dbReference>
<organism evidence="2 3">
    <name type="scientific">Shewanella aestuarii</name>
    <dbReference type="NCBI Taxonomy" id="1028752"/>
    <lineage>
        <taxon>Bacteria</taxon>
        <taxon>Pseudomonadati</taxon>
        <taxon>Pseudomonadota</taxon>
        <taxon>Gammaproteobacteria</taxon>
        <taxon>Alteromonadales</taxon>
        <taxon>Shewanellaceae</taxon>
        <taxon>Shewanella</taxon>
    </lineage>
</organism>
<feature type="chain" id="PRO_5026202975" evidence="1">
    <location>
        <begin position="23"/>
        <end position="695"/>
    </location>
</feature>
<proteinExistence type="predicted"/>
<feature type="signal peptide" evidence="1">
    <location>
        <begin position="1"/>
        <end position="22"/>
    </location>
</feature>
<name>A0A6G9QJ11_9GAMM</name>
<keyword evidence="1" id="KW-0732">Signal</keyword>
<evidence type="ECO:0000313" key="2">
    <source>
        <dbReference type="EMBL" id="QIR14123.1"/>
    </source>
</evidence>
<dbReference type="AlphaFoldDB" id="A0A6G9QJ11"/>
<gene>
    <name evidence="2" type="ORF">HBH39_06175</name>
</gene>
<dbReference type="RefSeq" id="WP_167676569.1">
    <property type="nucleotide sequence ID" value="NZ_CP050313.1"/>
</dbReference>
<sequence>MKHKLNIITLALLANTSFAVMANGYGLANANTNSVKLDKWVCKGCVVETGTTGSVTVGVGYNSEDDIKSANAFKSANEFAGKLDANINYKGENGYQSKVDITDLGMDNARADINVGKLGTYNLNVNYRSIATYKSNTALTPYQGIGGNDLTLPDNWVTAGSSSQMPMLYSSLNPFELSLERERAGLGFEYQAESMFTGFVNYQREDKTGTKQTSGSFFNQSMMLAEPVDYTTDTLEAGIKLKGDNWFTSLNYNGSSFKNQNNQLSYDNAFNPTFGAQTRGYMSLDPDNEAHTISLMGQYNDSVSVVSGRLMLGKMSQDQDFVTSGYGYQLPADSLDASVDLTGMNIKAVSRVNRKVRLNGSYDYNDRKNNTQVEEWTQISINDVTGKVAYNTPYDHTSHRAKLGADYRISHGLKLDAGYDFKRDERSYQDRETTDENTVWARIRVNNFDKWDMWFKGSYGQRDGSDYQASEWTSKEQNQLLRKYYLADRNRSQIEARVSYVPMDALTIDFGARYALDDYKNTEIGLTESKDTSYDANVSYMFNDDVMLNAFYNHQTIDSAQSGSSNFTTATWQADIEDKVDVVGAGLSYNNLMDSRLQLGLDYTYSNSDSTTQVRQGITGDYGDYFAKVHNLNAYALYKATEKMDLRFDYKMENYLDNDAANDIAPDGIWNVVGFGSNSHDYTAHMIMLSMSYKL</sequence>
<evidence type="ECO:0000313" key="3">
    <source>
        <dbReference type="Proteomes" id="UP000502608"/>
    </source>
</evidence>
<dbReference type="NCBIfam" id="TIGR03509">
    <property type="entry name" value="OMP_MtrB_PioB"/>
    <property type="match status" value="1"/>
</dbReference>
<dbReference type="SUPFAM" id="SSF56935">
    <property type="entry name" value="Porins"/>
    <property type="match status" value="1"/>
</dbReference>
<dbReference type="Proteomes" id="UP000502608">
    <property type="component" value="Chromosome"/>
</dbReference>
<protein>
    <submittedName>
        <fullName evidence="2">MtrB/PioB family decaheme-associated outer membrane protein</fullName>
    </submittedName>
</protein>
<dbReference type="InterPro" id="IPR020016">
    <property type="entry name" value="Decahaem-assoc_OM_MtrB/PioB"/>
</dbReference>
<dbReference type="KEGG" id="saes:HBH39_06175"/>
<accession>A0A6G9QJ11</accession>
<keyword evidence="3" id="KW-1185">Reference proteome</keyword>
<evidence type="ECO:0000256" key="1">
    <source>
        <dbReference type="SAM" id="SignalP"/>
    </source>
</evidence>
<reference evidence="2 3" key="1">
    <citation type="submission" date="2020-03" db="EMBL/GenBank/DDBJ databases">
        <title>Complete genome sequence of Shewanella sp.</title>
        <authorList>
            <person name="Kim Y.-S."/>
            <person name="Kim S.-J."/>
            <person name="Jung H.-K."/>
            <person name="Kim K.-H."/>
        </authorList>
    </citation>
    <scope>NUCLEOTIDE SEQUENCE [LARGE SCALE GENOMIC DNA]</scope>
    <source>
        <strain evidence="2 3">PN3F2</strain>
    </source>
</reference>